<protein>
    <recommendedName>
        <fullName evidence="4">DUF4254 domain containing protein</fullName>
    </recommendedName>
</protein>
<evidence type="ECO:0000313" key="2">
    <source>
        <dbReference type="EMBL" id="MBC5840760.1"/>
    </source>
</evidence>
<evidence type="ECO:0008006" key="4">
    <source>
        <dbReference type="Google" id="ProtNLM"/>
    </source>
</evidence>
<feature type="coiled-coil region" evidence="1">
    <location>
        <begin position="166"/>
        <end position="193"/>
    </location>
</feature>
<organism evidence="2 3">
    <name type="scientific">Flavobacterium kayseriense</name>
    <dbReference type="NCBI Taxonomy" id="2764714"/>
    <lineage>
        <taxon>Bacteria</taxon>
        <taxon>Pseudomonadati</taxon>
        <taxon>Bacteroidota</taxon>
        <taxon>Flavobacteriia</taxon>
        <taxon>Flavobacteriales</taxon>
        <taxon>Flavobacteriaceae</taxon>
        <taxon>Flavobacterium</taxon>
    </lineage>
</organism>
<evidence type="ECO:0000313" key="3">
    <source>
        <dbReference type="Proteomes" id="UP000629963"/>
    </source>
</evidence>
<gene>
    <name evidence="2" type="ORF">H8R23_05025</name>
</gene>
<evidence type="ECO:0000256" key="1">
    <source>
        <dbReference type="SAM" id="Coils"/>
    </source>
</evidence>
<accession>A0ABR7J5H1</accession>
<dbReference type="RefSeq" id="WP_187016525.1">
    <property type="nucleotide sequence ID" value="NZ_JACRUI010000001.1"/>
</dbReference>
<comment type="caution">
    <text evidence="2">The sequence shown here is derived from an EMBL/GenBank/DDBJ whole genome shotgun (WGS) entry which is preliminary data.</text>
</comment>
<reference evidence="2 3" key="1">
    <citation type="submission" date="2020-08" db="EMBL/GenBank/DDBJ databases">
        <title>Description of novel Flavobacterium F-380 isolate.</title>
        <authorList>
            <person name="Saticioglu I.B."/>
            <person name="Duman M."/>
            <person name="Altun S."/>
        </authorList>
    </citation>
    <scope>NUCLEOTIDE SEQUENCE [LARGE SCALE GENOMIC DNA]</scope>
    <source>
        <strain evidence="2 3">F-380</strain>
    </source>
</reference>
<dbReference type="Proteomes" id="UP000629963">
    <property type="component" value="Unassembled WGS sequence"/>
</dbReference>
<keyword evidence="1" id="KW-0175">Coiled coil</keyword>
<dbReference type="EMBL" id="JACRUJ010000001">
    <property type="protein sequence ID" value="MBC5840760.1"/>
    <property type="molecule type" value="Genomic_DNA"/>
</dbReference>
<name>A0ABR7J5H1_9FLAO</name>
<proteinExistence type="predicted"/>
<keyword evidence="3" id="KW-1185">Reference proteome</keyword>
<sequence length="193" mass="22569">MSGNSTIIPKTEKIVAEPKKTVKAEPLLQEIIKQSAKASFEKETMAMYPMELHSTYRQRVSDFYLACELKFQLNSTADDDENDALKIIIQLDDLWTRIDRAWMILGHWKDHNRIMPTESHEDFSQVSGNKLVMLRDNLQSSISKREKTIGSMLERVKASPEDRMLLNLYNRKLEQLEQKKIDLETIRKKLKDE</sequence>